<keyword evidence="2" id="KW-1185">Reference proteome</keyword>
<name>A0ABW7ZBW4_9ACTN</name>
<dbReference type="EMBL" id="JBITGY010000021">
    <property type="protein sequence ID" value="MFI6505660.1"/>
    <property type="molecule type" value="Genomic_DNA"/>
</dbReference>
<organism evidence="1 2">
    <name type="scientific">Nonomuraea typhae</name>
    <dbReference type="NCBI Taxonomy" id="2603600"/>
    <lineage>
        <taxon>Bacteria</taxon>
        <taxon>Bacillati</taxon>
        <taxon>Actinomycetota</taxon>
        <taxon>Actinomycetes</taxon>
        <taxon>Streptosporangiales</taxon>
        <taxon>Streptosporangiaceae</taxon>
        <taxon>Nonomuraea</taxon>
    </lineage>
</organism>
<evidence type="ECO:0000313" key="2">
    <source>
        <dbReference type="Proteomes" id="UP001612741"/>
    </source>
</evidence>
<sequence>MSSPFDVFTQNLDYARQIVKGARLLAGLGVSSFDVDDLYRAAWVQAVAALDHWAHEEIYHRAAAIALQPDGPGKPRKFLAFEIPMRLVEEVSAGLVSLEAGFRDHLKKSLSHRSYQHPVKIKEGFALVSDLPLWEEVAKALSAQQSGGTRVAPKDVTDRLTAVANRRNKISHEADRDPDLPGAKLAIDADEVQAVIDFLETVAAAIVEVLEHERQPAKTAAPALRMPRAPAVELSQRFDALLGQHPEEAPAVTGILQQWVKLGGSITYSGAETSCLLVLDGEDFDYWAVSITPLTRKIHITFDHLSRRPPFDDIALRLELLLRINEIPGVSLPEDNESLSGRPAFSLGALRGPGADRLWAALAWFASQVPRE</sequence>
<proteinExistence type="predicted"/>
<evidence type="ECO:0000313" key="1">
    <source>
        <dbReference type="EMBL" id="MFI6505660.1"/>
    </source>
</evidence>
<dbReference type="Proteomes" id="UP001612741">
    <property type="component" value="Unassembled WGS sequence"/>
</dbReference>
<comment type="caution">
    <text evidence="1">The sequence shown here is derived from an EMBL/GenBank/DDBJ whole genome shotgun (WGS) entry which is preliminary data.</text>
</comment>
<dbReference type="RefSeq" id="WP_397091959.1">
    <property type="nucleotide sequence ID" value="NZ_JBITGY010000021.1"/>
</dbReference>
<evidence type="ECO:0008006" key="3">
    <source>
        <dbReference type="Google" id="ProtNLM"/>
    </source>
</evidence>
<protein>
    <recommendedName>
        <fullName evidence="3">RiboL-PSP-HEPN domain-containing protein</fullName>
    </recommendedName>
</protein>
<gene>
    <name evidence="1" type="ORF">ACIBG2_50335</name>
</gene>
<accession>A0ABW7ZBW4</accession>
<reference evidence="1 2" key="1">
    <citation type="submission" date="2024-10" db="EMBL/GenBank/DDBJ databases">
        <title>The Natural Products Discovery Center: Release of the First 8490 Sequenced Strains for Exploring Actinobacteria Biosynthetic Diversity.</title>
        <authorList>
            <person name="Kalkreuter E."/>
            <person name="Kautsar S.A."/>
            <person name="Yang D."/>
            <person name="Bader C.D."/>
            <person name="Teijaro C.N."/>
            <person name="Fluegel L."/>
            <person name="Davis C.M."/>
            <person name="Simpson J.R."/>
            <person name="Lauterbach L."/>
            <person name="Steele A.D."/>
            <person name="Gui C."/>
            <person name="Meng S."/>
            <person name="Li G."/>
            <person name="Viehrig K."/>
            <person name="Ye F."/>
            <person name="Su P."/>
            <person name="Kiefer A.F."/>
            <person name="Nichols A."/>
            <person name="Cepeda A.J."/>
            <person name="Yan W."/>
            <person name="Fan B."/>
            <person name="Jiang Y."/>
            <person name="Adhikari A."/>
            <person name="Zheng C.-J."/>
            <person name="Schuster L."/>
            <person name="Cowan T.M."/>
            <person name="Smanski M.J."/>
            <person name="Chevrette M.G."/>
            <person name="De Carvalho L.P.S."/>
            <person name="Shen B."/>
        </authorList>
    </citation>
    <scope>NUCLEOTIDE SEQUENCE [LARGE SCALE GENOMIC DNA]</scope>
    <source>
        <strain evidence="1 2">NPDC050545</strain>
    </source>
</reference>